<sequence length="141" mass="15418">MPAHYLDGLAAVARTECLRAGHRLFDEGGPADRFWLIRSGRVVLDLHAPARGDLIIESLGPGSVLGWSWLFPPYEWRFGAVAAEPVNAIAFDAAAVRVRCAADPALGYELTRRFAAVMLDRLQNTRMRLLDLYGAPAGGAW</sequence>
<dbReference type="InterPro" id="IPR000595">
    <property type="entry name" value="cNMP-bd_dom"/>
</dbReference>
<dbReference type="Gene3D" id="2.60.120.10">
    <property type="entry name" value="Jelly Rolls"/>
    <property type="match status" value="1"/>
</dbReference>
<reference evidence="3" key="1">
    <citation type="journal article" date="2019" name="Int. J. Syst. Evol. Microbiol.">
        <title>The Global Catalogue of Microorganisms (GCM) 10K type strain sequencing project: providing services to taxonomists for standard genome sequencing and annotation.</title>
        <authorList>
            <consortium name="The Broad Institute Genomics Platform"/>
            <consortium name="The Broad Institute Genome Sequencing Center for Infectious Disease"/>
            <person name="Wu L."/>
            <person name="Ma J."/>
        </authorList>
    </citation>
    <scope>NUCLEOTIDE SEQUENCE [LARGE SCALE GENOMIC DNA]</scope>
    <source>
        <strain evidence="3">JCM 17933</strain>
    </source>
</reference>
<dbReference type="InterPro" id="IPR018490">
    <property type="entry name" value="cNMP-bd_dom_sf"/>
</dbReference>
<evidence type="ECO:0000313" key="2">
    <source>
        <dbReference type="EMBL" id="GAA4491652.1"/>
    </source>
</evidence>
<comment type="caution">
    <text evidence="2">The sequence shown here is derived from an EMBL/GenBank/DDBJ whole genome shotgun (WGS) entry which is preliminary data.</text>
</comment>
<gene>
    <name evidence="2" type="ORF">GCM10023191_026000</name>
</gene>
<name>A0ABP8PSL3_9ACTN</name>
<dbReference type="InterPro" id="IPR014710">
    <property type="entry name" value="RmlC-like_jellyroll"/>
</dbReference>
<dbReference type="EMBL" id="BAABHF010000016">
    <property type="protein sequence ID" value="GAA4491652.1"/>
    <property type="molecule type" value="Genomic_DNA"/>
</dbReference>
<dbReference type="Proteomes" id="UP001500503">
    <property type="component" value="Unassembled WGS sequence"/>
</dbReference>
<dbReference type="Pfam" id="PF00027">
    <property type="entry name" value="cNMP_binding"/>
    <property type="match status" value="1"/>
</dbReference>
<feature type="domain" description="Cyclic nucleotide-binding" evidence="1">
    <location>
        <begin position="1"/>
        <end position="97"/>
    </location>
</feature>
<dbReference type="PROSITE" id="PS50042">
    <property type="entry name" value="CNMP_BINDING_3"/>
    <property type="match status" value="1"/>
</dbReference>
<keyword evidence="3" id="KW-1185">Reference proteome</keyword>
<evidence type="ECO:0000313" key="3">
    <source>
        <dbReference type="Proteomes" id="UP001500503"/>
    </source>
</evidence>
<dbReference type="SUPFAM" id="SSF51206">
    <property type="entry name" value="cAMP-binding domain-like"/>
    <property type="match status" value="1"/>
</dbReference>
<accession>A0ABP8PSL3</accession>
<proteinExistence type="predicted"/>
<dbReference type="CDD" id="cd00038">
    <property type="entry name" value="CAP_ED"/>
    <property type="match status" value="1"/>
</dbReference>
<evidence type="ECO:0000259" key="1">
    <source>
        <dbReference type="PROSITE" id="PS50042"/>
    </source>
</evidence>
<protein>
    <submittedName>
        <fullName evidence="2">Cyclic nucleotide-binding domain-containing protein</fullName>
    </submittedName>
</protein>
<organism evidence="2 3">
    <name type="scientific">Actinoallomurus oryzae</name>
    <dbReference type="NCBI Taxonomy" id="502180"/>
    <lineage>
        <taxon>Bacteria</taxon>
        <taxon>Bacillati</taxon>
        <taxon>Actinomycetota</taxon>
        <taxon>Actinomycetes</taxon>
        <taxon>Streptosporangiales</taxon>
        <taxon>Thermomonosporaceae</taxon>
        <taxon>Actinoallomurus</taxon>
    </lineage>
</organism>